<dbReference type="InterPro" id="IPR023346">
    <property type="entry name" value="Lysozyme-like_dom_sf"/>
</dbReference>
<evidence type="ECO:0000313" key="3">
    <source>
        <dbReference type="EMBL" id="GCO10002.1"/>
    </source>
</evidence>
<reference evidence="3 10" key="1">
    <citation type="submission" date="2018-04" db="EMBL/GenBank/DDBJ databases">
        <title>Large scale genomics of bovine and human commensal E. coli to reveal the emerging process of EHEC.</title>
        <authorList>
            <person name="Arimizu Y."/>
            <person name="Ogura Y."/>
        </authorList>
    </citation>
    <scope>NUCLEOTIDE SEQUENCE [LARGE SCALE GENOMIC DNA]</scope>
    <source>
        <strain evidence="3 10">ECSC038</strain>
    </source>
</reference>
<reference evidence="4" key="2">
    <citation type="submission" date="2018-06" db="EMBL/GenBank/DDBJ databases">
        <authorList>
            <person name="Ashton P.M."/>
            <person name="Dallman T."/>
            <person name="Nair S."/>
            <person name="De Pinna E."/>
            <person name="Peters T."/>
            <person name="Grant K."/>
        </authorList>
    </citation>
    <scope>NUCLEOTIDE SEQUENCE [LARGE SCALE GENOMIC DNA]</scope>
    <source>
        <strain evidence="4">462023</strain>
    </source>
</reference>
<dbReference type="Proteomes" id="UP000514715">
    <property type="component" value="Chromosome"/>
</dbReference>
<feature type="signal peptide" evidence="1">
    <location>
        <begin position="1"/>
        <end position="24"/>
    </location>
</feature>
<evidence type="ECO:0000313" key="13">
    <source>
        <dbReference type="Proteomes" id="UP000514715"/>
    </source>
</evidence>
<protein>
    <submittedName>
        <fullName evidence="7">Lytic transglycosylase domain-containing protein</fullName>
    </submittedName>
    <submittedName>
        <fullName evidence="3">Peptidoglycan-binding like protein</fullName>
    </submittedName>
</protein>
<dbReference type="EMBL" id="RRGJ01000030">
    <property type="protein sequence ID" value="TJQ11039.1"/>
    <property type="molecule type" value="Genomic_DNA"/>
</dbReference>
<evidence type="ECO:0000256" key="1">
    <source>
        <dbReference type="SAM" id="SignalP"/>
    </source>
</evidence>
<sequence length="167" mass="19271">MRLPKVKILSIFMFSILITKMSFASSACFNEAGSIFRIEPNLIKAIALVESNLKNDSIGKNRDKKNNIKSFDYGLMQINQMHIPMLKKRGIIKDERDLLDNPCLNIKIGTEILYNHFSRCGVTWQCLGTYNAGFAMENQKKRLQYAKKIYVVYTRLNEIDKRKALAK</sequence>
<reference evidence="6 13" key="6">
    <citation type="submission" date="2020-06" db="EMBL/GenBank/DDBJ databases">
        <title>REHAB project genomes.</title>
        <authorList>
            <person name="Shaw L.P."/>
        </authorList>
    </citation>
    <scope>NUCLEOTIDE SEQUENCE [LARGE SCALE GENOMIC DNA]</scope>
    <source>
        <strain evidence="6 13">RHB07-C04</strain>
    </source>
</reference>
<dbReference type="EMBL" id="BFIH01000004">
    <property type="protein sequence ID" value="GCO10002.1"/>
    <property type="molecule type" value="Genomic_DNA"/>
</dbReference>
<reference evidence="8 11" key="4">
    <citation type="submission" date="2018-12" db="EMBL/GenBank/DDBJ databases">
        <title>Food and Water Safety Consortium.</title>
        <authorList>
            <person name="Tyson S."/>
            <person name="Peterson C.-L."/>
            <person name="Olson A."/>
            <person name="Tyler S."/>
            <person name="Cabral J."/>
            <person name="Lynch T."/>
            <person name="Knox N."/>
            <person name="Van Domselaar G."/>
            <person name="Graham M."/>
        </authorList>
    </citation>
    <scope>NUCLEOTIDE SEQUENCE [LARGE SCALE GENOMIC DNA]</scope>
    <source>
        <strain evidence="8 11">FWSEC0118</strain>
    </source>
</reference>
<dbReference type="RefSeq" id="WP_001239198.1">
    <property type="nucleotide sequence ID" value="NZ_AP022087.1"/>
</dbReference>
<reference evidence="5 12" key="5">
    <citation type="submission" date="2020-02" db="EMBL/GenBank/DDBJ databases">
        <title>WGS of Carbapenem-Resistant Enterobacteriaceae.</title>
        <authorList>
            <person name="Tokajian S."/>
            <person name="El Chaar M."/>
            <person name="El Khoury M."/>
        </authorList>
    </citation>
    <scope>NUCLEOTIDE SEQUENCE [LARGE SCALE GENOMIC DNA]</scope>
    <source>
        <strain evidence="5 12">ECM_75</strain>
    </source>
</reference>
<dbReference type="AlphaFoldDB" id="A0A0A1ABT7"/>
<dbReference type="Proteomes" id="UP000472856">
    <property type="component" value="Unassembled WGS sequence"/>
</dbReference>
<dbReference type="EMBL" id="JAAJRI010000003">
    <property type="protein sequence ID" value="NGE87837.1"/>
    <property type="molecule type" value="Genomic_DNA"/>
</dbReference>
<dbReference type="EMBL" id="RTJF01000014">
    <property type="protein sequence ID" value="MJL93820.1"/>
    <property type="molecule type" value="Genomic_DNA"/>
</dbReference>
<name>A0A0A1ABT7_ECOLX</name>
<organism evidence="7 9">
    <name type="scientific">Escherichia coli</name>
    <dbReference type="NCBI Taxonomy" id="562"/>
    <lineage>
        <taxon>Bacteria</taxon>
        <taxon>Pseudomonadati</taxon>
        <taxon>Pseudomonadota</taxon>
        <taxon>Gammaproteobacteria</taxon>
        <taxon>Enterobacterales</taxon>
        <taxon>Enterobacteriaceae</taxon>
        <taxon>Escherichia</taxon>
    </lineage>
</organism>
<proteinExistence type="predicted"/>
<evidence type="ECO:0000313" key="6">
    <source>
        <dbReference type="EMBL" id="QMP47164.1"/>
    </source>
</evidence>
<dbReference type="Gene3D" id="1.10.530.10">
    <property type="match status" value="1"/>
</dbReference>
<evidence type="ECO:0000313" key="8">
    <source>
        <dbReference type="EMBL" id="TJQ11039.1"/>
    </source>
</evidence>
<evidence type="ECO:0000313" key="12">
    <source>
        <dbReference type="Proteomes" id="UP000472856"/>
    </source>
</evidence>
<reference evidence="7 9" key="3">
    <citation type="submission" date="2018-11" db="EMBL/GenBank/DDBJ databases">
        <title>Enterobacteriaceae from Patient.</title>
        <authorList>
            <person name="Shen C."/>
            <person name="Yang Y."/>
            <person name="Tian G."/>
        </authorList>
    </citation>
    <scope>NUCLEOTIDE SEQUENCE [LARGE SCALE GENOMIC DNA]</scope>
    <source>
        <strain evidence="7 9">GBGD28</strain>
    </source>
</reference>
<feature type="chain" id="PRO_5015032482" evidence="1">
    <location>
        <begin position="25"/>
        <end position="167"/>
    </location>
</feature>
<dbReference type="Proteomes" id="UP000271008">
    <property type="component" value="Unassembled WGS sequence"/>
</dbReference>
<dbReference type="SUPFAM" id="SSF53955">
    <property type="entry name" value="Lysozyme-like"/>
    <property type="match status" value="1"/>
</dbReference>
<evidence type="ECO:0000313" key="4">
    <source>
        <dbReference type="EMBL" id="MJL93820.1"/>
    </source>
</evidence>
<accession>A0A0A1ABT7</accession>
<evidence type="ECO:0000313" key="10">
    <source>
        <dbReference type="Proteomes" id="UP000300926"/>
    </source>
</evidence>
<dbReference type="EMBL" id="RQTU01000004">
    <property type="protein sequence ID" value="RRD77250.1"/>
    <property type="molecule type" value="Genomic_DNA"/>
</dbReference>
<dbReference type="Proteomes" id="UP000309937">
    <property type="component" value="Unassembled WGS sequence"/>
</dbReference>
<dbReference type="InterPro" id="IPR008258">
    <property type="entry name" value="Transglycosylase_SLT_dom_1"/>
</dbReference>
<dbReference type="Proteomes" id="UP000885382">
    <property type="component" value="Unassembled WGS sequence"/>
</dbReference>
<evidence type="ECO:0000313" key="5">
    <source>
        <dbReference type="EMBL" id="NGE87837.1"/>
    </source>
</evidence>
<evidence type="ECO:0000313" key="9">
    <source>
        <dbReference type="Proteomes" id="UP000271008"/>
    </source>
</evidence>
<dbReference type="Pfam" id="PF01464">
    <property type="entry name" value="SLT"/>
    <property type="match status" value="1"/>
</dbReference>
<feature type="domain" description="Transglycosylase SLT" evidence="2">
    <location>
        <begin position="28"/>
        <end position="150"/>
    </location>
</feature>
<keyword evidence="1" id="KW-0732">Signal</keyword>
<evidence type="ECO:0000313" key="7">
    <source>
        <dbReference type="EMBL" id="RRD77250.1"/>
    </source>
</evidence>
<dbReference type="CDD" id="cd13400">
    <property type="entry name" value="LT_IagB-like"/>
    <property type="match status" value="1"/>
</dbReference>
<dbReference type="Proteomes" id="UP000300926">
    <property type="component" value="Unassembled WGS sequence"/>
</dbReference>
<dbReference type="EMBL" id="CP057975">
    <property type="protein sequence ID" value="QMP47164.1"/>
    <property type="molecule type" value="Genomic_DNA"/>
</dbReference>
<evidence type="ECO:0000259" key="2">
    <source>
        <dbReference type="Pfam" id="PF01464"/>
    </source>
</evidence>
<gene>
    <name evidence="3" type="primary">pbl</name>
    <name evidence="8" type="ORF">C9Z68_18445</name>
    <name evidence="4" type="ORF">DNX30_13815</name>
    <name evidence="7" type="ORF">EIA08_07685</name>
    <name evidence="3" type="ORF">ExPECSC038_00041</name>
    <name evidence="5" type="ORF">G5603_06490</name>
    <name evidence="6" type="ORF">HVW04_20875</name>
</gene>
<evidence type="ECO:0000313" key="11">
    <source>
        <dbReference type="Proteomes" id="UP000309937"/>
    </source>
</evidence>